<dbReference type="InterPro" id="IPR023346">
    <property type="entry name" value="Lysozyme-like_dom_sf"/>
</dbReference>
<dbReference type="SUPFAM" id="SSF53955">
    <property type="entry name" value="Lysozyme-like"/>
    <property type="match status" value="1"/>
</dbReference>
<accession>A0A2R4C3X9</accession>
<evidence type="ECO:0000256" key="1">
    <source>
        <dbReference type="SAM" id="SignalP"/>
    </source>
</evidence>
<feature type="signal peptide" evidence="1">
    <location>
        <begin position="1"/>
        <end position="31"/>
    </location>
</feature>
<dbReference type="Gene3D" id="1.10.530.10">
    <property type="match status" value="1"/>
</dbReference>
<organism evidence="3 4">
    <name type="scientific">Pseudoduganella armeniaca</name>
    <dbReference type="NCBI Taxonomy" id="2072590"/>
    <lineage>
        <taxon>Bacteria</taxon>
        <taxon>Pseudomonadati</taxon>
        <taxon>Pseudomonadota</taxon>
        <taxon>Betaproteobacteria</taxon>
        <taxon>Burkholderiales</taxon>
        <taxon>Oxalobacteraceae</taxon>
        <taxon>Telluria group</taxon>
        <taxon>Pseudoduganella</taxon>
    </lineage>
</organism>
<gene>
    <name evidence="3" type="ORF">C9I28_00265</name>
</gene>
<evidence type="ECO:0000259" key="2">
    <source>
        <dbReference type="Pfam" id="PF01464"/>
    </source>
</evidence>
<evidence type="ECO:0000313" key="4">
    <source>
        <dbReference type="Proteomes" id="UP000240505"/>
    </source>
</evidence>
<dbReference type="RefSeq" id="WP_107139666.1">
    <property type="nucleotide sequence ID" value="NZ_CP028324.1"/>
</dbReference>
<protein>
    <submittedName>
        <fullName evidence="3">Invasion protein</fullName>
    </submittedName>
</protein>
<dbReference type="Pfam" id="PF01464">
    <property type="entry name" value="SLT"/>
    <property type="match status" value="1"/>
</dbReference>
<feature type="chain" id="PRO_5015315482" evidence="1">
    <location>
        <begin position="32"/>
        <end position="161"/>
    </location>
</feature>
<reference evidence="3 4" key="1">
    <citation type="submission" date="2018-03" db="EMBL/GenBank/DDBJ databases">
        <title>Massilia armeniaca sp. nov., isolated from desert soil.</title>
        <authorList>
            <person name="Huang H."/>
            <person name="Ren M."/>
        </authorList>
    </citation>
    <scope>NUCLEOTIDE SEQUENCE [LARGE SCALE GENOMIC DNA]</scope>
    <source>
        <strain evidence="3 4">ZMN-3</strain>
    </source>
</reference>
<dbReference type="OrthoDB" id="9808681at2"/>
<dbReference type="EMBL" id="CP028324">
    <property type="protein sequence ID" value="AVR94315.1"/>
    <property type="molecule type" value="Genomic_DNA"/>
</dbReference>
<sequence>MNANFITVAKRAASQAAIAATLTLLSTPASACWEEAASYYGVSAHLLYAIAKTESGLNPNAINRSNKNGTYDIGLMQINSRWLPMLRKHGIEEKQLYDPCTSIQVAAWILADNMRRLGSTWEAVGAYNARDAALRVKYAWKVYRNLDAAALADGGDTAGGS</sequence>
<evidence type="ECO:0000313" key="3">
    <source>
        <dbReference type="EMBL" id="AVR94315.1"/>
    </source>
</evidence>
<feature type="domain" description="Transglycosylase SLT" evidence="2">
    <location>
        <begin position="32"/>
        <end position="134"/>
    </location>
</feature>
<name>A0A2R4C3X9_9BURK</name>
<keyword evidence="1" id="KW-0732">Signal</keyword>
<proteinExistence type="predicted"/>
<dbReference type="KEGG" id="masz:C9I28_00265"/>
<dbReference type="CDD" id="cd13400">
    <property type="entry name" value="LT_IagB-like"/>
    <property type="match status" value="1"/>
</dbReference>
<dbReference type="InterPro" id="IPR008258">
    <property type="entry name" value="Transglycosylase_SLT_dom_1"/>
</dbReference>
<dbReference type="Proteomes" id="UP000240505">
    <property type="component" value="Chromosome"/>
</dbReference>
<dbReference type="AlphaFoldDB" id="A0A2R4C3X9"/>
<keyword evidence="4" id="KW-1185">Reference proteome</keyword>